<name>A0A7Y7IIQ9_9MICC</name>
<dbReference type="EMBL" id="JAAMFM010000026">
    <property type="protein sequence ID" value="NVM96201.1"/>
    <property type="molecule type" value="Genomic_DNA"/>
</dbReference>
<dbReference type="SUPFAM" id="SSF160991">
    <property type="entry name" value="CV3147-like"/>
    <property type="match status" value="1"/>
</dbReference>
<evidence type="ECO:0000313" key="3">
    <source>
        <dbReference type="EMBL" id="NVM96201.1"/>
    </source>
</evidence>
<dbReference type="InterPro" id="IPR010318">
    <property type="entry name" value="S-Me-THD_N"/>
</dbReference>
<dbReference type="InterPro" id="IPR024071">
    <property type="entry name" value="S-Me-THD_C_sf"/>
</dbReference>
<evidence type="ECO:0000259" key="2">
    <source>
        <dbReference type="Pfam" id="PF20906"/>
    </source>
</evidence>
<accession>A0A7Y7IIQ9</accession>
<dbReference type="Gene3D" id="2.40.390.10">
    <property type="entry name" value="CV3147-like"/>
    <property type="match status" value="1"/>
</dbReference>
<dbReference type="InterPro" id="IPR027479">
    <property type="entry name" value="S-Me-THD_N_sf"/>
</dbReference>
<comment type="caution">
    <text evidence="3">The sequence shown here is derived from an EMBL/GenBank/DDBJ whole genome shotgun (WGS) entry which is preliminary data.</text>
</comment>
<protein>
    <submittedName>
        <fullName evidence="3">DUF917 domain-containing protein</fullName>
    </submittedName>
</protein>
<dbReference type="Pfam" id="PF20906">
    <property type="entry name" value="S-Me-THD_C"/>
    <property type="match status" value="1"/>
</dbReference>
<dbReference type="Gene3D" id="3.40.1610.10">
    <property type="entry name" value="CV3147-like domain"/>
    <property type="match status" value="1"/>
</dbReference>
<proteinExistence type="predicted"/>
<keyword evidence="4" id="KW-1185">Reference proteome</keyword>
<evidence type="ECO:0000313" key="4">
    <source>
        <dbReference type="Proteomes" id="UP000543556"/>
    </source>
</evidence>
<organism evidence="3 4">
    <name type="scientific">Arthrobacter wenxiniae</name>
    <dbReference type="NCBI Taxonomy" id="2713570"/>
    <lineage>
        <taxon>Bacteria</taxon>
        <taxon>Bacillati</taxon>
        <taxon>Actinomycetota</taxon>
        <taxon>Actinomycetes</taxon>
        <taxon>Micrococcales</taxon>
        <taxon>Micrococcaceae</taxon>
        <taxon>Arthrobacter</taxon>
    </lineage>
</organism>
<reference evidence="3 4" key="1">
    <citation type="submission" date="2020-02" db="EMBL/GenBank/DDBJ databases">
        <title>Genome sequence of strain AETb3-4.</title>
        <authorList>
            <person name="Gao J."/>
            <person name="Zhang X."/>
        </authorList>
    </citation>
    <scope>NUCLEOTIDE SEQUENCE [LARGE SCALE GENOMIC DNA]</scope>
    <source>
        <strain evidence="3 4">AETb3-4</strain>
    </source>
</reference>
<dbReference type="RefSeq" id="WP_176635927.1">
    <property type="nucleotide sequence ID" value="NZ_JAAMFM010000026.1"/>
</dbReference>
<feature type="domain" description="S-Me-THD-like C-terminal" evidence="2">
    <location>
        <begin position="166"/>
        <end position="352"/>
    </location>
</feature>
<dbReference type="AlphaFoldDB" id="A0A7Y7IIQ9"/>
<dbReference type="Pfam" id="PF06032">
    <property type="entry name" value="S-Me-THD_N"/>
    <property type="match status" value="1"/>
</dbReference>
<dbReference type="Proteomes" id="UP000543556">
    <property type="component" value="Unassembled WGS sequence"/>
</dbReference>
<sequence length="358" mass="38526">MRTLTSIDVGHFSTGANFLACHIDPAAVFAYEDMIQRALPTGDVRLLSVGELDPEDLVVALGFVTQGLAIADMPPVGDEFIGCIREIEKKLGRKVSALYSLAAGNINGILPLMAGLQTALPIVDSDPMGRVLPLISQTTLSLGGVDISPIAVMGVTGERATLDVKDPHRAETLVRSLVIELGGWAATAMYPCTAKQLREHGIHGTMTRMIKIGEILDAEEAVERKYVQLVDLLNATRVARARVRHMESFSRERELGLPTQTTSLTLVDEVTGHIIRLEIENEILLVLVDGAVAAAVPDIVTLLSAEFGRVVNLDDVRVGHLLDVVVTPAAPIWYTDAGLNLAGPPAFGLPLQHPRRHD</sequence>
<gene>
    <name evidence="3" type="ORF">G6034_15075</name>
</gene>
<feature type="domain" description="S-Me-THD N-terminal" evidence="1">
    <location>
        <begin position="8"/>
        <end position="162"/>
    </location>
</feature>
<dbReference type="InterPro" id="IPR048350">
    <property type="entry name" value="S-Me-THD-like_C"/>
</dbReference>
<evidence type="ECO:0000259" key="1">
    <source>
        <dbReference type="Pfam" id="PF06032"/>
    </source>
</evidence>